<dbReference type="Pfam" id="PF05305">
    <property type="entry name" value="DUF732"/>
    <property type="match status" value="1"/>
</dbReference>
<feature type="region of interest" description="Disordered" evidence="1">
    <location>
        <begin position="152"/>
        <end position="263"/>
    </location>
</feature>
<dbReference type="PRINTS" id="PR01217">
    <property type="entry name" value="PRICHEXTENSN"/>
</dbReference>
<evidence type="ECO:0000259" key="2">
    <source>
        <dbReference type="Pfam" id="PF05305"/>
    </source>
</evidence>
<feature type="compositionally biased region" description="Pro residues" evidence="1">
    <location>
        <begin position="206"/>
        <end position="256"/>
    </location>
</feature>
<dbReference type="EMBL" id="AP022584">
    <property type="protein sequence ID" value="BBY09678.1"/>
    <property type="molecule type" value="Genomic_DNA"/>
</dbReference>
<organism evidence="3 4">
    <name type="scientific">Mycobacterium marseillense</name>
    <dbReference type="NCBI Taxonomy" id="701042"/>
    <lineage>
        <taxon>Bacteria</taxon>
        <taxon>Bacillati</taxon>
        <taxon>Actinomycetota</taxon>
        <taxon>Actinomycetes</taxon>
        <taxon>Mycobacteriales</taxon>
        <taxon>Mycobacteriaceae</taxon>
        <taxon>Mycobacterium</taxon>
        <taxon>Mycobacterium avium complex (MAC)</taxon>
    </lineage>
</organism>
<feature type="compositionally biased region" description="Low complexity" evidence="1">
    <location>
        <begin position="152"/>
        <end position="163"/>
    </location>
</feature>
<dbReference type="InterPro" id="IPR007969">
    <property type="entry name" value="DUF732"/>
</dbReference>
<proteinExistence type="predicted"/>
<dbReference type="Proteomes" id="UP000466831">
    <property type="component" value="Chromosome"/>
</dbReference>
<sequence length="263" mass="26892">MFTGTTSHAGALVTAVLALTGTAILRGGAAAADPNQDDQFLALLDSAGIPALEGVPSLIDTAHKVCRAIDAGSSAEAVVDAMVRYAYSQDPPERLYAPGRLARTEAKFVTAAVGAYCPYNRGKVASITANPASNWKEPTHRGAVHTAGAVTSAGAAPGSRSGAVPTGDIFQPNPPALPTPPPVADLRTPPQPIATPPRPRQLAPRPLQPAPRPQQPAPPPQQPAPPPQQPAPPPELAPPLPPELPPPPPPAPPMPPGFVRLAP</sequence>
<keyword evidence="4" id="KW-1185">Reference proteome</keyword>
<name>A0ABN5ZPC6_9MYCO</name>
<evidence type="ECO:0000313" key="4">
    <source>
        <dbReference type="Proteomes" id="UP000466831"/>
    </source>
</evidence>
<reference evidence="3 4" key="1">
    <citation type="journal article" date="2019" name="Emerg. Microbes Infect.">
        <title>Comprehensive subspecies identification of 175 nontuberculous mycobacteria species based on 7547 genomic profiles.</title>
        <authorList>
            <person name="Matsumoto Y."/>
            <person name="Kinjo T."/>
            <person name="Motooka D."/>
            <person name="Nabeya D."/>
            <person name="Jung N."/>
            <person name="Uechi K."/>
            <person name="Horii T."/>
            <person name="Iida T."/>
            <person name="Fujita J."/>
            <person name="Nakamura S."/>
        </authorList>
    </citation>
    <scope>NUCLEOTIDE SEQUENCE [LARGE SCALE GENOMIC DNA]</scope>
    <source>
        <strain evidence="3 4">JCM 17324</strain>
    </source>
</reference>
<dbReference type="RefSeq" id="WP_083019952.1">
    <property type="nucleotide sequence ID" value="NZ_AP022584.1"/>
</dbReference>
<evidence type="ECO:0000313" key="3">
    <source>
        <dbReference type="EMBL" id="BBY09678.1"/>
    </source>
</evidence>
<evidence type="ECO:0000256" key="1">
    <source>
        <dbReference type="SAM" id="MobiDB-lite"/>
    </source>
</evidence>
<gene>
    <name evidence="3" type="ORF">MMARJ_04180</name>
</gene>
<feature type="compositionally biased region" description="Pro residues" evidence="1">
    <location>
        <begin position="172"/>
        <end position="199"/>
    </location>
</feature>
<protein>
    <recommendedName>
        <fullName evidence="2">DUF732 domain-containing protein</fullName>
    </recommendedName>
</protein>
<feature type="domain" description="DUF732" evidence="2">
    <location>
        <begin position="36"/>
        <end position="118"/>
    </location>
</feature>
<accession>A0ABN5ZPC6</accession>